<dbReference type="EMBL" id="AP006492">
    <property type="protein sequence ID" value="BAM80363.1"/>
    <property type="molecule type" value="Genomic_DNA"/>
</dbReference>
<comment type="subcellular location">
    <subcellularLocation>
        <location evidence="7">Cytoplasm</location>
    </subcellularLocation>
</comment>
<gene>
    <name evidence="11" type="ORF">CYME_CMJ256C</name>
</gene>
<dbReference type="GO" id="GO:0002144">
    <property type="term" value="C:cytosolic tRNA wobble base thiouridylase complex"/>
    <property type="evidence" value="ECO:0007669"/>
    <property type="project" value="TreeGrafter"/>
</dbReference>
<protein>
    <recommendedName>
        <fullName evidence="7">Cytoplasmic tRNA 2-thiolation protein 1</fullName>
        <ecNumber evidence="7">2.7.7.-</ecNumber>
    </recommendedName>
    <alternativeName>
        <fullName evidence="7">Cytoplasmic tRNA adenylyltransferase 1</fullName>
    </alternativeName>
</protein>
<dbReference type="PROSITE" id="PS01263">
    <property type="entry name" value="UPF0021"/>
    <property type="match status" value="1"/>
</dbReference>
<dbReference type="HAMAP" id="MF_03053">
    <property type="entry name" value="CTU1"/>
    <property type="match status" value="1"/>
</dbReference>
<dbReference type="GO" id="GO:0005524">
    <property type="term" value="F:ATP binding"/>
    <property type="evidence" value="ECO:0007669"/>
    <property type="project" value="UniProtKB-KW"/>
</dbReference>
<evidence type="ECO:0000259" key="10">
    <source>
        <dbReference type="Pfam" id="PF16503"/>
    </source>
</evidence>
<dbReference type="Pfam" id="PF01171">
    <property type="entry name" value="ATP_bind_3"/>
    <property type="match status" value="1"/>
</dbReference>
<evidence type="ECO:0000256" key="3">
    <source>
        <dbReference type="ARBA" id="ARBA00022679"/>
    </source>
</evidence>
<comment type="similarity">
    <text evidence="7">Belongs to the TtcA family. CTU1/NCS6/ATPBD3 subfamily.</text>
</comment>
<evidence type="ECO:0000256" key="2">
    <source>
        <dbReference type="ARBA" id="ARBA00022555"/>
    </source>
</evidence>
<dbReference type="InterPro" id="IPR032442">
    <property type="entry name" value="CTU1_C"/>
</dbReference>
<keyword evidence="3 7" id="KW-0808">Transferase</keyword>
<comment type="function">
    <text evidence="6 7">Plays a central role in 2-thiolation of mcm(5)S(2)U at tRNA wobble positions of tRNA(Lys), tRNA(Glu) and tRNA(Gln). Directly binds tRNAs and probably acts by catalyzing adenylation of tRNAs, an intermediate required for 2-thiolation. It is unclear whether it acts as a sulfurtransferase that transfers sulfur from thiocarboxylated URM1 onto the uridine of tRNAs at wobble position.</text>
</comment>
<evidence type="ECO:0000313" key="11">
    <source>
        <dbReference type="EMBL" id="BAM80363.1"/>
    </source>
</evidence>
<evidence type="ECO:0000259" key="9">
    <source>
        <dbReference type="Pfam" id="PF01171"/>
    </source>
</evidence>
<dbReference type="RefSeq" id="XP_005534970.1">
    <property type="nucleotide sequence ID" value="XM_005534913.1"/>
</dbReference>
<evidence type="ECO:0000256" key="4">
    <source>
        <dbReference type="ARBA" id="ARBA00022694"/>
    </source>
</evidence>
<dbReference type="GO" id="GO:0002143">
    <property type="term" value="P:tRNA wobble position uridine thiolation"/>
    <property type="evidence" value="ECO:0007669"/>
    <property type="project" value="TreeGrafter"/>
</dbReference>
<dbReference type="PANTHER" id="PTHR11807:SF12">
    <property type="entry name" value="CYTOPLASMIC TRNA 2-THIOLATION PROTEIN 1"/>
    <property type="match status" value="1"/>
</dbReference>
<evidence type="ECO:0000313" key="12">
    <source>
        <dbReference type="Proteomes" id="UP000007014"/>
    </source>
</evidence>
<reference evidence="11 12" key="2">
    <citation type="journal article" date="2007" name="BMC Biol.">
        <title>A 100%-complete sequence reveals unusually simple genomic features in the hot-spring red alga Cyanidioschyzon merolae.</title>
        <authorList>
            <person name="Nozaki H."/>
            <person name="Takano H."/>
            <person name="Misumi O."/>
            <person name="Terasawa K."/>
            <person name="Matsuzaki M."/>
            <person name="Maruyama S."/>
            <person name="Nishida K."/>
            <person name="Yagisawa F."/>
            <person name="Yoshida Y."/>
            <person name="Fujiwara T."/>
            <person name="Takio S."/>
            <person name="Tamura K."/>
            <person name="Chung S.J."/>
            <person name="Nakamura S."/>
            <person name="Kuroiwa H."/>
            <person name="Tanaka K."/>
            <person name="Sato N."/>
            <person name="Kuroiwa T."/>
        </authorList>
    </citation>
    <scope>NUCLEOTIDE SEQUENCE [LARGE SCALE GENOMIC DNA]</scope>
    <source>
        <strain evidence="11 12">10D</strain>
    </source>
</reference>
<dbReference type="GO" id="GO:0000049">
    <property type="term" value="F:tRNA binding"/>
    <property type="evidence" value="ECO:0007669"/>
    <property type="project" value="UniProtKB-UniRule"/>
</dbReference>
<keyword evidence="12" id="KW-1185">Reference proteome</keyword>
<feature type="binding site" evidence="8">
    <location>
        <begin position="54"/>
        <end position="56"/>
    </location>
    <ligand>
        <name>ATP</name>
        <dbReference type="ChEBI" id="CHEBI:30616"/>
    </ligand>
</feature>
<evidence type="ECO:0000256" key="8">
    <source>
        <dbReference type="PIRSR" id="PIRSR004976-51"/>
    </source>
</evidence>
<sequence length="356" mass="39627">MVCDRCRGGKAQIQRLRDRHRLCKACFFAEFEREVHETIVHHDLFQVGERIAIAISGGKDSVVLAHVLKELNERHQYGLELVLLAIDEGIHGYRDASLAAVKRNSSALGLPLVSLSYDELYDGWTMDRVVSQIGRTNNCTFCGVFRRQALERGARHIRANKLATGHNADDMAETVFLNLVRGDSARLRHSADVMTGALANGGTSPDETVHWLPRVKPLLYMYEKEIVMYAYWKRLDYFATECVYAPNAFRAFARDLVKELEALRPRAIIDTLTAAQALSRHADGVSAVGTVTAVKQCARCGYVSSQVICKACILLEHLRRGTGKEATHRHATRSVFSASDQTSCTESCAADQCKCP</sequence>
<dbReference type="PANTHER" id="PTHR11807">
    <property type="entry name" value="ATPASES OF THE PP SUPERFAMILY-RELATED"/>
    <property type="match status" value="1"/>
</dbReference>
<dbReference type="InterPro" id="IPR020554">
    <property type="entry name" value="UPF0021_CS"/>
</dbReference>
<keyword evidence="2 7" id="KW-0820">tRNA-binding</keyword>
<evidence type="ECO:0000256" key="5">
    <source>
        <dbReference type="ARBA" id="ARBA00022884"/>
    </source>
</evidence>
<organism evidence="11 12">
    <name type="scientific">Cyanidioschyzon merolae (strain NIES-3377 / 10D)</name>
    <name type="common">Unicellular red alga</name>
    <dbReference type="NCBI Taxonomy" id="280699"/>
    <lineage>
        <taxon>Eukaryota</taxon>
        <taxon>Rhodophyta</taxon>
        <taxon>Bangiophyceae</taxon>
        <taxon>Cyanidiales</taxon>
        <taxon>Cyanidiaceae</taxon>
        <taxon>Cyanidioschyzon</taxon>
    </lineage>
</organism>
<dbReference type="GO" id="GO:0016779">
    <property type="term" value="F:nucleotidyltransferase activity"/>
    <property type="evidence" value="ECO:0007669"/>
    <property type="project" value="UniProtKB-UniRule"/>
</dbReference>
<dbReference type="EC" id="2.7.7.-" evidence="7"/>
<dbReference type="GeneID" id="16993963"/>
<dbReference type="GO" id="GO:0032447">
    <property type="term" value="P:protein urmylation"/>
    <property type="evidence" value="ECO:0007669"/>
    <property type="project" value="UniProtKB-UniRule"/>
</dbReference>
<dbReference type="CDD" id="cd01713">
    <property type="entry name" value="CTU1-like"/>
    <property type="match status" value="1"/>
</dbReference>
<keyword evidence="1 7" id="KW-0963">Cytoplasm</keyword>
<dbReference type="InterPro" id="IPR014729">
    <property type="entry name" value="Rossmann-like_a/b/a_fold"/>
</dbReference>
<evidence type="ECO:0000256" key="7">
    <source>
        <dbReference type="HAMAP-Rule" id="MF_03053"/>
    </source>
</evidence>
<keyword evidence="4 7" id="KW-0819">tRNA processing</keyword>
<proteinExistence type="inferred from homology"/>
<dbReference type="InterPro" id="IPR000541">
    <property type="entry name" value="Ncs6/Tuc1/Ctu1"/>
</dbReference>
<feature type="domain" description="tRNA(Ile)-lysidine/2-thiocytidine synthase N-terminal" evidence="9">
    <location>
        <begin position="51"/>
        <end position="254"/>
    </location>
</feature>
<feature type="binding site" evidence="8">
    <location>
        <position position="60"/>
    </location>
    <ligand>
        <name>ATP</name>
        <dbReference type="ChEBI" id="CHEBI:30616"/>
    </ligand>
</feature>
<evidence type="ECO:0000256" key="1">
    <source>
        <dbReference type="ARBA" id="ARBA00022490"/>
    </source>
</evidence>
<feature type="binding site" evidence="8">
    <location>
        <position position="165"/>
    </location>
    <ligand>
        <name>ATP</name>
        <dbReference type="ChEBI" id="CHEBI:30616"/>
    </ligand>
</feature>
<dbReference type="Pfam" id="PF16503">
    <property type="entry name" value="zn-ribbon_14"/>
    <property type="match status" value="1"/>
</dbReference>
<evidence type="ECO:0000256" key="6">
    <source>
        <dbReference type="ARBA" id="ARBA00060195"/>
    </source>
</evidence>
<dbReference type="Gene3D" id="3.40.50.620">
    <property type="entry name" value="HUPs"/>
    <property type="match status" value="1"/>
</dbReference>
<dbReference type="NCBIfam" id="TIGR00269">
    <property type="entry name" value="TIGR00269 family protein"/>
    <property type="match status" value="1"/>
</dbReference>
<comment type="pathway">
    <text evidence="7">tRNA modification; 5-methoxycarbonylmethyl-2-thiouridine-tRNA biosynthesis.</text>
</comment>
<keyword evidence="8" id="KW-0067">ATP-binding</keyword>
<dbReference type="Proteomes" id="UP000007014">
    <property type="component" value="Chromosome 10"/>
</dbReference>
<accession>M1VHJ3</accession>
<dbReference type="KEGG" id="cme:CYME_CMJ256C"/>
<dbReference type="FunFam" id="3.40.50.620:FF:000132">
    <property type="entry name" value="Cytoplasmic tRNA 2-thiolation protein 1"/>
    <property type="match status" value="1"/>
</dbReference>
<dbReference type="GO" id="GO:0005739">
    <property type="term" value="C:mitochondrion"/>
    <property type="evidence" value="ECO:0007669"/>
    <property type="project" value="TreeGrafter"/>
</dbReference>
<dbReference type="InterPro" id="IPR035107">
    <property type="entry name" value="tRNA_thiolation_TtcA_Ctu1"/>
</dbReference>
<feature type="domain" description="Cytoplasmic tRNA 2-thiolation protein 1 C-terminal" evidence="10">
    <location>
        <begin position="296"/>
        <end position="323"/>
    </location>
</feature>
<dbReference type="PIRSF" id="PIRSF004976">
    <property type="entry name" value="ATPase_YdaO"/>
    <property type="match status" value="1"/>
</dbReference>
<dbReference type="OrthoDB" id="198857at2759"/>
<name>M1VHJ3_CYAM1</name>
<reference evidence="11 12" key="1">
    <citation type="journal article" date="2004" name="Nature">
        <title>Genome sequence of the ultrasmall unicellular red alga Cyanidioschyzon merolae 10D.</title>
        <authorList>
            <person name="Matsuzaki M."/>
            <person name="Misumi O."/>
            <person name="Shin-i T."/>
            <person name="Maruyama S."/>
            <person name="Takahara M."/>
            <person name="Miyagishima S."/>
            <person name="Mori T."/>
            <person name="Nishida K."/>
            <person name="Yagisawa F."/>
            <person name="Nishida K."/>
            <person name="Yoshida Y."/>
            <person name="Nishimura Y."/>
            <person name="Nakao S."/>
            <person name="Kobayashi T."/>
            <person name="Momoyama Y."/>
            <person name="Higashiyama T."/>
            <person name="Minoda A."/>
            <person name="Sano M."/>
            <person name="Nomoto H."/>
            <person name="Oishi K."/>
            <person name="Hayashi H."/>
            <person name="Ohta F."/>
            <person name="Nishizaka S."/>
            <person name="Haga S."/>
            <person name="Miura S."/>
            <person name="Morishita T."/>
            <person name="Kabeya Y."/>
            <person name="Terasawa K."/>
            <person name="Suzuki Y."/>
            <person name="Ishii Y."/>
            <person name="Asakawa S."/>
            <person name="Takano H."/>
            <person name="Ohta N."/>
            <person name="Kuroiwa H."/>
            <person name="Tanaka K."/>
            <person name="Shimizu N."/>
            <person name="Sugano S."/>
            <person name="Sato N."/>
            <person name="Nozaki H."/>
            <person name="Ogasawara N."/>
            <person name="Kohara Y."/>
            <person name="Kuroiwa T."/>
        </authorList>
    </citation>
    <scope>NUCLEOTIDE SEQUENCE [LARGE SCALE GENOMIC DNA]</scope>
    <source>
        <strain evidence="11 12">10D</strain>
    </source>
</reference>
<feature type="binding site" evidence="8">
    <location>
        <position position="170"/>
    </location>
    <ligand>
        <name>ATP</name>
        <dbReference type="ChEBI" id="CHEBI:30616"/>
    </ligand>
</feature>
<dbReference type="SUPFAM" id="SSF52402">
    <property type="entry name" value="Adenine nucleotide alpha hydrolases-like"/>
    <property type="match status" value="1"/>
</dbReference>
<keyword evidence="5 7" id="KW-0694">RNA-binding</keyword>
<dbReference type="InterPro" id="IPR011063">
    <property type="entry name" value="TilS/TtcA_N"/>
</dbReference>
<dbReference type="AlphaFoldDB" id="M1VHJ3"/>
<dbReference type="STRING" id="280699.M1VHJ3"/>
<dbReference type="InterPro" id="IPR056369">
    <property type="entry name" value="CTU1-like_ATP-bd"/>
</dbReference>
<keyword evidence="8" id="KW-0547">Nucleotide-binding</keyword>
<feature type="binding site" evidence="8">
    <location>
        <position position="86"/>
    </location>
    <ligand>
        <name>ATP</name>
        <dbReference type="ChEBI" id="CHEBI:30616"/>
    </ligand>
</feature>
<dbReference type="UniPathway" id="UPA00988"/>